<feature type="non-terminal residue" evidence="1">
    <location>
        <position position="1"/>
    </location>
</feature>
<evidence type="ECO:0000313" key="1">
    <source>
        <dbReference type="EMBL" id="SVC42135.1"/>
    </source>
</evidence>
<sequence length="185" mass="21502">SKSEYHKIYWLLRRDKISLKLKSFGRSFLITDSDIIPKIVSDDEEILQLNRKIRKNFQKYALIEFSKRVKKVLPEYIGPTIPAPKNVKEKIAEALLTGKSLLIVDETGYAHRLKSSAEKLGKVNISVSRELKDGFDLVVMTQKEDLGKYRELAHKNSIHVKIKDADIKFLRSFLRRIKFSETLKK</sequence>
<organism evidence="1">
    <name type="scientific">marine metagenome</name>
    <dbReference type="NCBI Taxonomy" id="408172"/>
    <lineage>
        <taxon>unclassified sequences</taxon>
        <taxon>metagenomes</taxon>
        <taxon>ecological metagenomes</taxon>
    </lineage>
</organism>
<reference evidence="1" key="1">
    <citation type="submission" date="2018-05" db="EMBL/GenBank/DDBJ databases">
        <authorList>
            <person name="Lanie J.A."/>
            <person name="Ng W.-L."/>
            <person name="Kazmierczak K.M."/>
            <person name="Andrzejewski T.M."/>
            <person name="Davidsen T.M."/>
            <person name="Wayne K.J."/>
            <person name="Tettelin H."/>
            <person name="Glass J.I."/>
            <person name="Rusch D."/>
            <person name="Podicherti R."/>
            <person name="Tsui H.-C.T."/>
            <person name="Winkler M.E."/>
        </authorList>
    </citation>
    <scope>NUCLEOTIDE SEQUENCE</scope>
</reference>
<proteinExistence type="predicted"/>
<accession>A0A382M2F3</accession>
<dbReference type="AlphaFoldDB" id="A0A382M2F3"/>
<name>A0A382M2F3_9ZZZZ</name>
<gene>
    <name evidence="1" type="ORF">METZ01_LOCUS294989</name>
</gene>
<dbReference type="EMBL" id="UINC01090310">
    <property type="protein sequence ID" value="SVC42135.1"/>
    <property type="molecule type" value="Genomic_DNA"/>
</dbReference>
<protein>
    <submittedName>
        <fullName evidence="1">Uncharacterized protein</fullName>
    </submittedName>
</protein>